<reference evidence="2 3" key="1">
    <citation type="journal article" date="2019" name="Appl. Microbiol. Biotechnol.">
        <title>Genome sequence of Isaria javanica and comparative genome analysis insights into family S53 peptidase evolution in fungal entomopathogens.</title>
        <authorList>
            <person name="Lin R."/>
            <person name="Zhang X."/>
            <person name="Xin B."/>
            <person name="Zou M."/>
            <person name="Gao Y."/>
            <person name="Qin F."/>
            <person name="Hu Q."/>
            <person name="Xie B."/>
            <person name="Cheng X."/>
        </authorList>
    </citation>
    <scope>NUCLEOTIDE SEQUENCE [LARGE SCALE GENOMIC DNA]</scope>
    <source>
        <strain evidence="2 3">IJ1G</strain>
    </source>
</reference>
<sequence length="180" mass="20638">MASAHSRHCDTLEHVINSSSTFPLTKEVRDKAKTRFYAILHHFRDYDPLKNKYDRTELVRHTYEHALTTKAKDNLLQALFKSIKLPLTNTVDMDLTNKDQEHKIWSKLAEFADYLLHNFFLPCDEGIHQTNPSAIPSLPLPNTKHTCRGPIIRRNAIATISPSGHMPNTRSPPMCDLPQL</sequence>
<organism evidence="2 3">
    <name type="scientific">Cordyceps javanica</name>
    <dbReference type="NCBI Taxonomy" id="43265"/>
    <lineage>
        <taxon>Eukaryota</taxon>
        <taxon>Fungi</taxon>
        <taxon>Dikarya</taxon>
        <taxon>Ascomycota</taxon>
        <taxon>Pezizomycotina</taxon>
        <taxon>Sordariomycetes</taxon>
        <taxon>Hypocreomycetidae</taxon>
        <taxon>Hypocreales</taxon>
        <taxon>Cordycipitaceae</taxon>
        <taxon>Cordyceps</taxon>
    </lineage>
</organism>
<evidence type="ECO:0000313" key="3">
    <source>
        <dbReference type="Proteomes" id="UP000315783"/>
    </source>
</evidence>
<dbReference type="STRING" id="43265.A0A545UYK8"/>
<protein>
    <submittedName>
        <fullName evidence="2">Uncharacterized protein</fullName>
    </submittedName>
</protein>
<evidence type="ECO:0000313" key="2">
    <source>
        <dbReference type="EMBL" id="TQV94536.1"/>
    </source>
</evidence>
<proteinExistence type="predicted"/>
<dbReference type="Proteomes" id="UP000315783">
    <property type="component" value="Unassembled WGS sequence"/>
</dbReference>
<feature type="compositionally biased region" description="Polar residues" evidence="1">
    <location>
        <begin position="161"/>
        <end position="171"/>
    </location>
</feature>
<dbReference type="AlphaFoldDB" id="A0A545UYK8"/>
<accession>A0A545UYK8</accession>
<feature type="region of interest" description="Disordered" evidence="1">
    <location>
        <begin position="161"/>
        <end position="180"/>
    </location>
</feature>
<name>A0A545UYK8_9HYPO</name>
<keyword evidence="3" id="KW-1185">Reference proteome</keyword>
<comment type="caution">
    <text evidence="2">The sequence shown here is derived from an EMBL/GenBank/DDBJ whole genome shotgun (WGS) entry which is preliminary data.</text>
</comment>
<evidence type="ECO:0000256" key="1">
    <source>
        <dbReference type="SAM" id="MobiDB-lite"/>
    </source>
</evidence>
<gene>
    <name evidence="2" type="ORF">IF1G_06547</name>
</gene>
<dbReference type="EMBL" id="SPUK01000009">
    <property type="protein sequence ID" value="TQV94536.1"/>
    <property type="molecule type" value="Genomic_DNA"/>
</dbReference>